<dbReference type="SUPFAM" id="SSF56601">
    <property type="entry name" value="beta-lactamase/transpeptidase-like"/>
    <property type="match status" value="1"/>
</dbReference>
<proteinExistence type="predicted"/>
<dbReference type="AlphaFoldDB" id="A0A401UJC6"/>
<dbReference type="PANTHER" id="PTHR46825:SF11">
    <property type="entry name" value="PENICILLIN-BINDING PROTEIN 4"/>
    <property type="match status" value="1"/>
</dbReference>
<dbReference type="InterPro" id="IPR012338">
    <property type="entry name" value="Beta-lactam/transpept-like"/>
</dbReference>
<dbReference type="Proteomes" id="UP000287872">
    <property type="component" value="Unassembled WGS sequence"/>
</dbReference>
<dbReference type="Gene3D" id="3.40.710.10">
    <property type="entry name" value="DD-peptidase/beta-lactamase superfamily"/>
    <property type="match status" value="1"/>
</dbReference>
<dbReference type="InterPro" id="IPR001466">
    <property type="entry name" value="Beta-lactam-related"/>
</dbReference>
<accession>A0A401UJC6</accession>
<evidence type="ECO:0000259" key="3">
    <source>
        <dbReference type="Pfam" id="PF00144"/>
    </source>
</evidence>
<dbReference type="InterPro" id="IPR050491">
    <property type="entry name" value="AmpC-like"/>
</dbReference>
<dbReference type="Pfam" id="PF00144">
    <property type="entry name" value="Beta-lactamase"/>
    <property type="match status" value="1"/>
</dbReference>
<keyword evidence="2" id="KW-0472">Membrane</keyword>
<evidence type="ECO:0000256" key="2">
    <source>
        <dbReference type="ARBA" id="ARBA00023136"/>
    </source>
</evidence>
<organism evidence="4 5">
    <name type="scientific">Clostridium tagluense</name>
    <dbReference type="NCBI Taxonomy" id="360422"/>
    <lineage>
        <taxon>Bacteria</taxon>
        <taxon>Bacillati</taxon>
        <taxon>Bacillota</taxon>
        <taxon>Clostridia</taxon>
        <taxon>Eubacteriales</taxon>
        <taxon>Clostridiaceae</taxon>
        <taxon>Clostridium</taxon>
    </lineage>
</organism>
<evidence type="ECO:0000256" key="1">
    <source>
        <dbReference type="ARBA" id="ARBA00004370"/>
    </source>
</evidence>
<name>A0A401UJC6_9CLOT</name>
<comment type="subcellular location">
    <subcellularLocation>
        <location evidence="1">Membrane</location>
    </subcellularLocation>
</comment>
<keyword evidence="5" id="KW-1185">Reference proteome</keyword>
<sequence length="480" mass="54167">MLKVKNYRLKGFKFITLIFTICFFVFSNRVFAFDSVNKDPQKNISIKIDEYMNEQVKQGRFSGSVLVAQKGKILISKGYGTANYELNVPNTPKTIFRIGSITKQFTALAILQLQEQGKIKVEDTINKYIPDYPQGDKITIHQLLTHTSGIFNYTQMLDFKIKCRLHYSPEELVATFKDKSSNFEPGKKFLYNNSGYILLGYIIEKISGKSYEDYINENIFKKAGLSNSGYDHSEKVIPNRAMGYGVASSAIVNCDFIDTSFPYAAGSLYSTVEDLYKWDKMLLNAKIISKSSWDKMTHSYVNVGDMGTNTSYGYGLFVGDTQIGDVKKNTISHGGNVNGFAAYNCMYTSDDVQIIILSNLEFASPMDLNNDLSKIIFNQKLDVPKAMIVDPKIYDNYTGEYKIESIGESISIVKENNSIFANFGGTDKCEIYQTYESNDKSIYLCKFLPYKLIFCKDSNGKVIKIDIILGGESYSGNKVK</sequence>
<protein>
    <recommendedName>
        <fullName evidence="3">Beta-lactamase-related domain-containing protein</fullName>
    </recommendedName>
</protein>
<dbReference type="RefSeq" id="WP_185732603.1">
    <property type="nucleotide sequence ID" value="NZ_BHYK01000005.1"/>
</dbReference>
<dbReference type="GO" id="GO:0016020">
    <property type="term" value="C:membrane"/>
    <property type="evidence" value="ECO:0007669"/>
    <property type="project" value="UniProtKB-SubCell"/>
</dbReference>
<comment type="caution">
    <text evidence="4">The sequence shown here is derived from an EMBL/GenBank/DDBJ whole genome shotgun (WGS) entry which is preliminary data.</text>
</comment>
<gene>
    <name evidence="4" type="ORF">Ctaglu_12940</name>
</gene>
<dbReference type="PANTHER" id="PTHR46825">
    <property type="entry name" value="D-ALANYL-D-ALANINE-CARBOXYPEPTIDASE/ENDOPEPTIDASE AMPH"/>
    <property type="match status" value="1"/>
</dbReference>
<dbReference type="EMBL" id="BHYK01000005">
    <property type="protein sequence ID" value="GCD09671.1"/>
    <property type="molecule type" value="Genomic_DNA"/>
</dbReference>
<feature type="domain" description="Beta-lactamase-related" evidence="3">
    <location>
        <begin position="49"/>
        <end position="363"/>
    </location>
</feature>
<evidence type="ECO:0000313" key="4">
    <source>
        <dbReference type="EMBL" id="GCD09671.1"/>
    </source>
</evidence>
<reference evidence="4 5" key="1">
    <citation type="submission" date="2018-11" db="EMBL/GenBank/DDBJ databases">
        <title>Genome sequencing and assembly of Clostridium tagluense strain A121.</title>
        <authorList>
            <person name="Murakami T."/>
            <person name="Segawa T."/>
            <person name="Shcherbakova V.A."/>
            <person name="Mori H."/>
            <person name="Yoshimura Y."/>
        </authorList>
    </citation>
    <scope>NUCLEOTIDE SEQUENCE [LARGE SCALE GENOMIC DNA]</scope>
    <source>
        <strain evidence="4 5">A121</strain>
    </source>
</reference>
<evidence type="ECO:0000313" key="5">
    <source>
        <dbReference type="Proteomes" id="UP000287872"/>
    </source>
</evidence>